<dbReference type="AlphaFoldDB" id="A0A167HTE8"/>
<keyword evidence="3" id="KW-1185">Reference proteome</keyword>
<evidence type="ECO:0000313" key="3">
    <source>
        <dbReference type="Proteomes" id="UP000076738"/>
    </source>
</evidence>
<reference evidence="2 3" key="1">
    <citation type="journal article" date="2016" name="Mol. Biol. Evol.">
        <title>Comparative Genomics of Early-Diverging Mushroom-Forming Fungi Provides Insights into the Origins of Lignocellulose Decay Capabilities.</title>
        <authorList>
            <person name="Nagy L.G."/>
            <person name="Riley R."/>
            <person name="Tritt A."/>
            <person name="Adam C."/>
            <person name="Daum C."/>
            <person name="Floudas D."/>
            <person name="Sun H."/>
            <person name="Yadav J.S."/>
            <person name="Pangilinan J."/>
            <person name="Larsson K.H."/>
            <person name="Matsuura K."/>
            <person name="Barry K."/>
            <person name="Labutti K."/>
            <person name="Kuo R."/>
            <person name="Ohm R.A."/>
            <person name="Bhattacharya S.S."/>
            <person name="Shirouzu T."/>
            <person name="Yoshinaga Y."/>
            <person name="Martin F.M."/>
            <person name="Grigoriev I.V."/>
            <person name="Hibbett D.S."/>
        </authorList>
    </citation>
    <scope>NUCLEOTIDE SEQUENCE [LARGE SCALE GENOMIC DNA]</scope>
    <source>
        <strain evidence="2 3">TUFC12733</strain>
    </source>
</reference>
<dbReference type="EMBL" id="KV417316">
    <property type="protein sequence ID" value="KZO91962.1"/>
    <property type="molecule type" value="Genomic_DNA"/>
</dbReference>
<dbReference type="Proteomes" id="UP000076738">
    <property type="component" value="Unassembled WGS sequence"/>
</dbReference>
<gene>
    <name evidence="2" type="ORF">CALVIDRAFT_541451</name>
</gene>
<sequence length="99" mass="10423">MSDDIGAICSTLCAAICSALLQDFSTYRHACTESLCCCCMLDGSSESFDNPGRKPDDHAPLLSSGLQQLDADVVSQQPAPRPPISTTAASNISEEIART</sequence>
<proteinExistence type="predicted"/>
<accession>A0A167HTE8</accession>
<feature type="region of interest" description="Disordered" evidence="1">
    <location>
        <begin position="70"/>
        <end position="99"/>
    </location>
</feature>
<name>A0A167HTE8_CALVF</name>
<dbReference type="OrthoDB" id="10304758at2759"/>
<evidence type="ECO:0000313" key="2">
    <source>
        <dbReference type="EMBL" id="KZO91962.1"/>
    </source>
</evidence>
<protein>
    <submittedName>
        <fullName evidence="2">Uncharacterized protein</fullName>
    </submittedName>
</protein>
<organism evidence="2 3">
    <name type="scientific">Calocera viscosa (strain TUFC12733)</name>
    <dbReference type="NCBI Taxonomy" id="1330018"/>
    <lineage>
        <taxon>Eukaryota</taxon>
        <taxon>Fungi</taxon>
        <taxon>Dikarya</taxon>
        <taxon>Basidiomycota</taxon>
        <taxon>Agaricomycotina</taxon>
        <taxon>Dacrymycetes</taxon>
        <taxon>Dacrymycetales</taxon>
        <taxon>Dacrymycetaceae</taxon>
        <taxon>Calocera</taxon>
    </lineage>
</organism>
<evidence type="ECO:0000256" key="1">
    <source>
        <dbReference type="SAM" id="MobiDB-lite"/>
    </source>
</evidence>
<feature type="compositionally biased region" description="Polar residues" evidence="1">
    <location>
        <begin position="74"/>
        <end position="93"/>
    </location>
</feature>